<dbReference type="AlphaFoldDB" id="R4KBQ3"/>
<dbReference type="OrthoDB" id="9987144at2"/>
<accession>R4KBQ3</accession>
<protein>
    <submittedName>
        <fullName evidence="1">Uncharacterized protein</fullName>
    </submittedName>
</protein>
<dbReference type="Proteomes" id="UP000013523">
    <property type="component" value="Chromosome"/>
</dbReference>
<proteinExistence type="predicted"/>
<dbReference type="RefSeq" id="WP_015616262.1">
    <property type="nucleotide sequence ID" value="NC_021182.1"/>
</dbReference>
<gene>
    <name evidence="1" type="ORF">Clopa_3160</name>
</gene>
<organism evidence="1 2">
    <name type="scientific">Clostridium pasteurianum BC1</name>
    <dbReference type="NCBI Taxonomy" id="86416"/>
    <lineage>
        <taxon>Bacteria</taxon>
        <taxon>Bacillati</taxon>
        <taxon>Bacillota</taxon>
        <taxon>Clostridia</taxon>
        <taxon>Eubacteriales</taxon>
        <taxon>Clostridiaceae</taxon>
        <taxon>Clostridium</taxon>
    </lineage>
</organism>
<evidence type="ECO:0000313" key="1">
    <source>
        <dbReference type="EMBL" id="AGK97974.1"/>
    </source>
</evidence>
<evidence type="ECO:0000313" key="2">
    <source>
        <dbReference type="Proteomes" id="UP000013523"/>
    </source>
</evidence>
<name>R4KBQ3_CLOPA</name>
<dbReference type="PATRIC" id="fig|86416.3.peg.3147"/>
<dbReference type="STRING" id="86416.Clopa_3160"/>
<dbReference type="EMBL" id="CP003261">
    <property type="protein sequence ID" value="AGK97974.1"/>
    <property type="molecule type" value="Genomic_DNA"/>
</dbReference>
<dbReference type="KEGG" id="cpas:Clopa_3160"/>
<sequence>MAKKFLPGLKYVFTKKNFIKRFGKEEYRKSKTWVNKANGNNVKVTGICSGDVRGFLVIPEWCKCIGKE</sequence>
<dbReference type="HOGENOM" id="CLU_201673_0_0_9"/>
<keyword evidence="2" id="KW-1185">Reference proteome</keyword>
<reference evidence="1 2" key="1">
    <citation type="submission" date="2012-01" db="EMBL/GenBank/DDBJ databases">
        <title>Complete sequence of chromosome of Clostridium pasteurianum BC1.</title>
        <authorList>
            <consortium name="US DOE Joint Genome Institute"/>
            <person name="Lucas S."/>
            <person name="Han J."/>
            <person name="Lapidus A."/>
            <person name="Cheng J.-F."/>
            <person name="Goodwin L."/>
            <person name="Pitluck S."/>
            <person name="Peters L."/>
            <person name="Mikhailova N."/>
            <person name="Teshima H."/>
            <person name="Detter J.C."/>
            <person name="Han C."/>
            <person name="Tapia R."/>
            <person name="Land M."/>
            <person name="Hauser L."/>
            <person name="Kyrpides N."/>
            <person name="Ivanova N."/>
            <person name="Pagani I."/>
            <person name="Dunn J."/>
            <person name="Taghavi S."/>
            <person name="Francis A."/>
            <person name="van der Lelie D."/>
            <person name="Woyke T."/>
        </authorList>
    </citation>
    <scope>NUCLEOTIDE SEQUENCE [LARGE SCALE GENOMIC DNA]</scope>
    <source>
        <strain evidence="1 2">BC1</strain>
    </source>
</reference>